<reference evidence="2" key="1">
    <citation type="submission" date="2022-11" db="UniProtKB">
        <authorList>
            <consortium name="WormBaseParasite"/>
        </authorList>
    </citation>
    <scope>IDENTIFICATION</scope>
</reference>
<dbReference type="WBParaSite" id="nRc.2.0.1.t40672-RA">
    <property type="protein sequence ID" value="nRc.2.0.1.t40672-RA"/>
    <property type="gene ID" value="nRc.2.0.1.g40672"/>
</dbReference>
<accession>A0A915KP80</accession>
<proteinExistence type="predicted"/>
<name>A0A915KP80_ROMCU</name>
<sequence>MMAKLSLMEIECNMMIAASLGTIRPTAAPQSSPSASICSTAMQPFQPSQAPPTSTGVWIPI</sequence>
<protein>
    <submittedName>
        <fullName evidence="2">Uncharacterized protein</fullName>
    </submittedName>
</protein>
<evidence type="ECO:0000313" key="2">
    <source>
        <dbReference type="WBParaSite" id="nRc.2.0.1.t40672-RA"/>
    </source>
</evidence>
<keyword evidence="1" id="KW-1185">Reference proteome</keyword>
<organism evidence="1 2">
    <name type="scientific">Romanomermis culicivorax</name>
    <name type="common">Nematode worm</name>
    <dbReference type="NCBI Taxonomy" id="13658"/>
    <lineage>
        <taxon>Eukaryota</taxon>
        <taxon>Metazoa</taxon>
        <taxon>Ecdysozoa</taxon>
        <taxon>Nematoda</taxon>
        <taxon>Enoplea</taxon>
        <taxon>Dorylaimia</taxon>
        <taxon>Mermithida</taxon>
        <taxon>Mermithoidea</taxon>
        <taxon>Mermithidae</taxon>
        <taxon>Romanomermis</taxon>
    </lineage>
</organism>
<dbReference type="Proteomes" id="UP000887565">
    <property type="component" value="Unplaced"/>
</dbReference>
<dbReference type="AlphaFoldDB" id="A0A915KP80"/>
<evidence type="ECO:0000313" key="1">
    <source>
        <dbReference type="Proteomes" id="UP000887565"/>
    </source>
</evidence>